<reference evidence="6" key="1">
    <citation type="submission" date="2018-12" db="EMBL/GenBank/DDBJ databases">
        <authorList>
            <person name="Syme R.A."/>
            <person name="Farfan-Caceres L."/>
            <person name="Lichtenzveig J."/>
        </authorList>
    </citation>
    <scope>NUCLEOTIDE SEQUENCE</scope>
    <source>
        <strain evidence="6">Al4</strain>
    </source>
</reference>
<feature type="region of interest" description="Disordered" evidence="4">
    <location>
        <begin position="1"/>
        <end position="104"/>
    </location>
</feature>
<organism evidence="6 7">
    <name type="scientific">Ascochyta lentis</name>
    <dbReference type="NCBI Taxonomy" id="205686"/>
    <lineage>
        <taxon>Eukaryota</taxon>
        <taxon>Fungi</taxon>
        <taxon>Dikarya</taxon>
        <taxon>Ascomycota</taxon>
        <taxon>Pezizomycotina</taxon>
        <taxon>Dothideomycetes</taxon>
        <taxon>Pleosporomycetidae</taxon>
        <taxon>Pleosporales</taxon>
        <taxon>Pleosporineae</taxon>
        <taxon>Didymellaceae</taxon>
        <taxon>Ascochyta</taxon>
    </lineage>
</organism>
<dbReference type="InterPro" id="IPR028143">
    <property type="entry name" value="Get2/sif1"/>
</dbReference>
<evidence type="ECO:0000256" key="3">
    <source>
        <dbReference type="ARBA" id="ARBA00023136"/>
    </source>
</evidence>
<evidence type="ECO:0000256" key="5">
    <source>
        <dbReference type="SAM" id="Phobius"/>
    </source>
</evidence>
<proteinExistence type="predicted"/>
<evidence type="ECO:0000256" key="2">
    <source>
        <dbReference type="ARBA" id="ARBA00022989"/>
    </source>
</evidence>
<keyword evidence="1 5" id="KW-0812">Transmembrane</keyword>
<dbReference type="GO" id="GO:0006890">
    <property type="term" value="P:retrograde vesicle-mediated transport, Golgi to endoplasmic reticulum"/>
    <property type="evidence" value="ECO:0007669"/>
    <property type="project" value="TreeGrafter"/>
</dbReference>
<dbReference type="OrthoDB" id="5393181at2759"/>
<keyword evidence="7" id="KW-1185">Reference proteome</keyword>
<evidence type="ECO:0000256" key="1">
    <source>
        <dbReference type="ARBA" id="ARBA00022692"/>
    </source>
</evidence>
<gene>
    <name evidence="6" type="ORF">EKO04_003429</name>
</gene>
<keyword evidence="3 5" id="KW-0472">Membrane</keyword>
<dbReference type="Pfam" id="PF08690">
    <property type="entry name" value="GET2"/>
    <property type="match status" value="1"/>
</dbReference>
<evidence type="ECO:0000313" key="7">
    <source>
        <dbReference type="Proteomes" id="UP000651452"/>
    </source>
</evidence>
<comment type="caution">
    <text evidence="6">The sequence shown here is derived from an EMBL/GenBank/DDBJ whole genome shotgun (WGS) entry which is preliminary data.</text>
</comment>
<name>A0A8H7MKG1_9PLEO</name>
<evidence type="ECO:0000313" key="6">
    <source>
        <dbReference type="EMBL" id="KAF9698633.1"/>
    </source>
</evidence>
<feature type="transmembrane region" description="Helical" evidence="5">
    <location>
        <begin position="300"/>
        <end position="323"/>
    </location>
</feature>
<protein>
    <submittedName>
        <fullName evidence="6">Uncharacterized protein</fullName>
    </submittedName>
</protein>
<keyword evidence="2 5" id="KW-1133">Transmembrane helix</keyword>
<feature type="region of interest" description="Disordered" evidence="4">
    <location>
        <begin position="138"/>
        <end position="168"/>
    </location>
</feature>
<dbReference type="PANTHER" id="PTHR28263:SF1">
    <property type="entry name" value="GOLGI TO ER TRAFFIC PROTEIN 2"/>
    <property type="match status" value="1"/>
</dbReference>
<feature type="compositionally biased region" description="Basic and acidic residues" evidence="4">
    <location>
        <begin position="18"/>
        <end position="30"/>
    </location>
</feature>
<accession>A0A8H7MKG1</accession>
<dbReference type="EMBL" id="RZGK01000006">
    <property type="protein sequence ID" value="KAF9698633.1"/>
    <property type="molecule type" value="Genomic_DNA"/>
</dbReference>
<dbReference type="PANTHER" id="PTHR28263">
    <property type="entry name" value="GOLGI TO ER TRAFFIC PROTEIN 2"/>
    <property type="match status" value="1"/>
</dbReference>
<dbReference type="Proteomes" id="UP000651452">
    <property type="component" value="Unassembled WGS sequence"/>
</dbReference>
<evidence type="ECO:0000256" key="4">
    <source>
        <dbReference type="SAM" id="MobiDB-lite"/>
    </source>
</evidence>
<dbReference type="AlphaFoldDB" id="A0A8H7MKG1"/>
<sequence length="329" mass="33992">MADTPAASPGPVAAETPAQEKARLRRERLAAKSGASRLQQISALQGGPPKDLSEIQKDVPVQPAPAPAPASRALSGTATPDPDEVDISQHHYTPASQPRLPSPFAFDANATAAFPQPPLGQGDPSQDPMMAMLQQMMGAGAGGMPGMPGGGQTQPGGPGDLPPGLANMFSAMGGAGAGAGAGGAAEPSPEQSSAWLWRLVHSLFSLGLAIYIVLQTPFTGSKLSRSTALTPVDDDWAVGATPAQNFAHFFYLFATFEVIMQSTRYFIEKGQLQGSGILSTVAGFLPPPYGGYVRTVGRYAVIYTTVVSDAMVVVFVLGATSWWRGAGVA</sequence>
<feature type="compositionally biased region" description="Gly residues" evidence="4">
    <location>
        <begin position="139"/>
        <end position="159"/>
    </location>
</feature>
<reference evidence="6" key="2">
    <citation type="submission" date="2020-09" db="EMBL/GenBank/DDBJ databases">
        <title>Reference genome assembly for Australian Ascochyta lentis isolate Al4.</title>
        <authorList>
            <person name="Lee R.C."/>
            <person name="Farfan-Caceres L.M."/>
            <person name="Debler J.W."/>
            <person name="Williams A.H."/>
            <person name="Henares B.M."/>
        </authorList>
    </citation>
    <scope>NUCLEOTIDE SEQUENCE</scope>
    <source>
        <strain evidence="6">Al4</strain>
    </source>
</reference>